<organism evidence="15 17">
    <name type="scientific">Bacillus paralicheniformis</name>
    <dbReference type="NCBI Taxonomy" id="1648923"/>
    <lineage>
        <taxon>Bacteria</taxon>
        <taxon>Bacillati</taxon>
        <taxon>Bacillota</taxon>
        <taxon>Bacilli</taxon>
        <taxon>Bacillales</taxon>
        <taxon>Bacillaceae</taxon>
        <taxon>Bacillus</taxon>
    </lineage>
</organism>
<dbReference type="InterPro" id="IPR013805">
    <property type="entry name" value="GrpE_CC"/>
</dbReference>
<dbReference type="CDD" id="cd00446">
    <property type="entry name" value="GrpE"/>
    <property type="match status" value="1"/>
</dbReference>
<feature type="region of interest" description="Disordered" evidence="13">
    <location>
        <begin position="1"/>
        <end position="41"/>
    </location>
</feature>
<dbReference type="FunFam" id="3.90.20.20:FF:000002">
    <property type="entry name" value="Protein GrpE"/>
    <property type="match status" value="1"/>
</dbReference>
<comment type="caution">
    <text evidence="15">The sequence shown here is derived from an EMBL/GenBank/DDBJ whole genome shotgun (WGS) entry which is preliminary data.</text>
</comment>
<keyword evidence="4 10" id="KW-0963">Cytoplasm</keyword>
<comment type="function">
    <text evidence="7 10 11">Participates actively in the response to hyperosmotic and heat shock by preventing the aggregation of stress-denatured proteins, in association with DnaK and GrpE. It is the nucleotide exchange factor for DnaK and may function as a thermosensor. Unfolded proteins bind initially to DnaJ; upon interaction with the DnaJ-bound protein, DnaK hydrolyzes its bound ATP, resulting in the formation of a stable complex. GrpE releases ADP from DnaK; ATP binding to DnaK triggers the release of the substrate protein, thus completing the reaction cycle. Several rounds of ATP-dependent interactions between DnaJ, DnaK and GrpE are required for fully efficient folding.</text>
</comment>
<dbReference type="GO" id="GO:0042803">
    <property type="term" value="F:protein homodimerization activity"/>
    <property type="evidence" value="ECO:0007669"/>
    <property type="project" value="InterPro"/>
</dbReference>
<evidence type="ECO:0000256" key="7">
    <source>
        <dbReference type="ARBA" id="ARBA00053401"/>
    </source>
</evidence>
<dbReference type="PRINTS" id="PR00773">
    <property type="entry name" value="GRPEPROTEIN"/>
</dbReference>
<comment type="subunit">
    <text evidence="3 10">Homodimer.</text>
</comment>
<reference evidence="14" key="3">
    <citation type="submission" date="2022-12" db="EMBL/GenBank/DDBJ databases">
        <title>Draft Genome Sequences of Bacillus licheniformis and Bacillus paralicheniformis strains isolated from Irish skim milk powders.</title>
        <authorList>
            <person name="Lourenco A."/>
            <person name="Li F."/>
            <person name="Geraldine D."/>
            <person name="Tobin J.T."/>
            <person name="Butler F."/>
            <person name="Jordan K."/>
            <person name="Obrien T."/>
        </authorList>
    </citation>
    <scope>NUCLEOTIDE SEQUENCE</scope>
    <source>
        <strain evidence="14">3370</strain>
    </source>
</reference>
<dbReference type="Proteomes" id="UP000429980">
    <property type="component" value="Unassembled WGS sequence"/>
</dbReference>
<evidence type="ECO:0000256" key="5">
    <source>
        <dbReference type="ARBA" id="ARBA00023016"/>
    </source>
</evidence>
<evidence type="ECO:0000256" key="1">
    <source>
        <dbReference type="ARBA" id="ARBA00004496"/>
    </source>
</evidence>
<sequence>MAEEKQTEELNEQEELNETEAETAEAEQTAAEADAPAEDTQTEMLEKQLKELQERLEEKENKLLRVQADFENYKRRARLDLEAAEKYRSQRIISDLLPALDNFERALQIDPDNEQTKSLLQGMEMVHRQILEALKNEGVEQIPSVGEQFDPNMHQAVMQVEDEAYESNAVVEELQKGYKLKDRVIRPSMVKVNQ</sequence>
<dbReference type="SUPFAM" id="SSF58014">
    <property type="entry name" value="Coiled-coil domain of nucleotide exchange factor GrpE"/>
    <property type="match status" value="1"/>
</dbReference>
<keyword evidence="18" id="KW-1185">Reference proteome</keyword>
<dbReference type="Proteomes" id="UP001216709">
    <property type="component" value="Unassembled WGS sequence"/>
</dbReference>
<dbReference type="HAMAP" id="MF_01151">
    <property type="entry name" value="GrpE"/>
    <property type="match status" value="1"/>
</dbReference>
<dbReference type="Pfam" id="PF01025">
    <property type="entry name" value="GrpE"/>
    <property type="match status" value="1"/>
</dbReference>
<reference evidence="15 17" key="1">
    <citation type="journal article" date="2016" name="Front. Microbiol.">
        <title>High-Level Heat Resistance of Spores of Bacillus amyloliquefaciens and Bacillus licheniformis Results from the Presence of a spoVA Operon in a Tn1546 Transposon.</title>
        <authorList>
            <person name="Berendsen E.M."/>
            <person name="Koning R.A."/>
            <person name="Boekhorst J."/>
            <person name="de Jong A."/>
            <person name="Kuipers O.P."/>
            <person name="Wells-Bennik M.H."/>
        </authorList>
    </citation>
    <scope>NUCLEOTIDE SEQUENCE [LARGE SCALE GENOMIC DNA]</scope>
    <source>
        <strain evidence="15 17">B4121</strain>
    </source>
</reference>
<dbReference type="EMBL" id="JARAFO010000099">
    <property type="protein sequence ID" value="MDE1454230.1"/>
    <property type="molecule type" value="Genomic_DNA"/>
</dbReference>
<dbReference type="PANTHER" id="PTHR21237:SF23">
    <property type="entry name" value="GRPE PROTEIN HOMOLOG, MITOCHONDRIAL"/>
    <property type="match status" value="1"/>
</dbReference>
<dbReference type="PROSITE" id="PS01071">
    <property type="entry name" value="GRPE"/>
    <property type="match status" value="1"/>
</dbReference>
<dbReference type="Gene3D" id="3.90.20.20">
    <property type="match status" value="1"/>
</dbReference>
<dbReference type="RefSeq" id="WP_020452260.1">
    <property type="nucleotide sequence ID" value="NZ_AP023088.1"/>
</dbReference>
<proteinExistence type="inferred from homology"/>
<keyword evidence="5 10" id="KW-0346">Stress response</keyword>
<dbReference type="GO" id="GO:0000774">
    <property type="term" value="F:adenyl-nucleotide exchange factor activity"/>
    <property type="evidence" value="ECO:0007669"/>
    <property type="project" value="InterPro"/>
</dbReference>
<dbReference type="FunFam" id="2.30.22.10:FF:000001">
    <property type="entry name" value="Protein GrpE"/>
    <property type="match status" value="1"/>
</dbReference>
<dbReference type="InterPro" id="IPR000740">
    <property type="entry name" value="GrpE"/>
</dbReference>
<dbReference type="EMBL" id="LKPO01000019">
    <property type="protein sequence ID" value="OLF91219.1"/>
    <property type="molecule type" value="Genomic_DNA"/>
</dbReference>
<evidence type="ECO:0000256" key="10">
    <source>
        <dbReference type="HAMAP-Rule" id="MF_01151"/>
    </source>
</evidence>
<dbReference type="PANTHER" id="PTHR21237">
    <property type="entry name" value="GRPE PROTEIN"/>
    <property type="match status" value="1"/>
</dbReference>
<evidence type="ECO:0000313" key="16">
    <source>
        <dbReference type="EMBL" id="TWL38607.1"/>
    </source>
</evidence>
<evidence type="ECO:0000256" key="6">
    <source>
        <dbReference type="ARBA" id="ARBA00023186"/>
    </source>
</evidence>
<evidence type="ECO:0000256" key="2">
    <source>
        <dbReference type="ARBA" id="ARBA00009054"/>
    </source>
</evidence>
<gene>
    <name evidence="10 14" type="primary">grpE</name>
    <name evidence="15" type="ORF">B4121_2697</name>
    <name evidence="16" type="ORF">CHCC15381_0725</name>
    <name evidence="14" type="ORF">PVN32_18905</name>
</gene>
<feature type="compositionally biased region" description="Acidic residues" evidence="13">
    <location>
        <begin position="9"/>
        <end position="25"/>
    </location>
</feature>
<dbReference type="InterPro" id="IPR009012">
    <property type="entry name" value="GrpE_head"/>
</dbReference>
<accession>A0A6I7TP99</accession>
<dbReference type="GO" id="GO:0051087">
    <property type="term" value="F:protein-folding chaperone binding"/>
    <property type="evidence" value="ECO:0007669"/>
    <property type="project" value="InterPro"/>
</dbReference>
<dbReference type="Gene3D" id="2.30.22.10">
    <property type="entry name" value="Head domain of nucleotide exchange factor GrpE"/>
    <property type="match status" value="1"/>
</dbReference>
<evidence type="ECO:0000256" key="12">
    <source>
        <dbReference type="RuleBase" id="RU004478"/>
    </source>
</evidence>
<evidence type="ECO:0000313" key="17">
    <source>
        <dbReference type="Proteomes" id="UP000185604"/>
    </source>
</evidence>
<reference evidence="16 18" key="2">
    <citation type="submission" date="2019-06" db="EMBL/GenBank/DDBJ databases">
        <title>Genome sequence analysis of &gt;100 Bacillus licheniformis strains suggests intrinsic resistance to this species.</title>
        <authorList>
            <person name="Wels M."/>
            <person name="Siezen R.J."/>
            <person name="Johansen E."/>
            <person name="Stuer-Lauridsen B."/>
            <person name="Bjerre K."/>
            <person name="Nielsen B.K.K."/>
        </authorList>
    </citation>
    <scope>NUCLEOTIDE SEQUENCE [LARGE SCALE GENOMIC DNA]</scope>
    <source>
        <strain evidence="16 18">BAC-15381</strain>
    </source>
</reference>
<evidence type="ECO:0000256" key="11">
    <source>
        <dbReference type="RuleBase" id="RU000639"/>
    </source>
</evidence>
<dbReference type="EMBL" id="NILF01000036">
    <property type="protein sequence ID" value="TWL38607.1"/>
    <property type="molecule type" value="Genomic_DNA"/>
</dbReference>
<dbReference type="NCBIfam" id="NF010748">
    <property type="entry name" value="PRK14150.1"/>
    <property type="match status" value="1"/>
</dbReference>
<evidence type="ECO:0000256" key="13">
    <source>
        <dbReference type="SAM" id="MobiDB-lite"/>
    </source>
</evidence>
<dbReference type="NCBIfam" id="NF010738">
    <property type="entry name" value="PRK14140.1"/>
    <property type="match status" value="1"/>
</dbReference>
<name>A0A6I7TP99_9BACI</name>
<dbReference type="GO" id="GO:0006457">
    <property type="term" value="P:protein folding"/>
    <property type="evidence" value="ECO:0007669"/>
    <property type="project" value="InterPro"/>
</dbReference>
<evidence type="ECO:0000313" key="18">
    <source>
        <dbReference type="Proteomes" id="UP000429980"/>
    </source>
</evidence>
<keyword evidence="6 10" id="KW-0143">Chaperone</keyword>
<dbReference type="AlphaFoldDB" id="A0A6I7TP99"/>
<evidence type="ECO:0000313" key="14">
    <source>
        <dbReference type="EMBL" id="MDE1454230.1"/>
    </source>
</evidence>
<evidence type="ECO:0000256" key="9">
    <source>
        <dbReference type="ARBA" id="ARBA00076414"/>
    </source>
</evidence>
<dbReference type="GeneID" id="56672434"/>
<evidence type="ECO:0000313" key="15">
    <source>
        <dbReference type="EMBL" id="OLF91219.1"/>
    </source>
</evidence>
<evidence type="ECO:0000256" key="8">
    <source>
        <dbReference type="ARBA" id="ARBA00072274"/>
    </source>
</evidence>
<protein>
    <recommendedName>
        <fullName evidence="8 10">Protein GrpE</fullName>
    </recommendedName>
    <alternativeName>
        <fullName evidence="9 10">HSP-70 cofactor</fullName>
    </alternativeName>
</protein>
<evidence type="ECO:0000256" key="3">
    <source>
        <dbReference type="ARBA" id="ARBA00011738"/>
    </source>
</evidence>
<evidence type="ECO:0000256" key="4">
    <source>
        <dbReference type="ARBA" id="ARBA00022490"/>
    </source>
</evidence>
<comment type="similarity">
    <text evidence="2 10 12">Belongs to the GrpE family.</text>
</comment>
<dbReference type="SUPFAM" id="SSF51064">
    <property type="entry name" value="Head domain of nucleotide exchange factor GrpE"/>
    <property type="match status" value="1"/>
</dbReference>
<comment type="subcellular location">
    <subcellularLocation>
        <location evidence="1 10">Cytoplasm</location>
    </subcellularLocation>
</comment>
<dbReference type="Proteomes" id="UP000185604">
    <property type="component" value="Unassembled WGS sequence"/>
</dbReference>
<dbReference type="GO" id="GO:0005737">
    <property type="term" value="C:cytoplasm"/>
    <property type="evidence" value="ECO:0007669"/>
    <property type="project" value="UniProtKB-SubCell"/>
</dbReference>
<dbReference type="GO" id="GO:0051082">
    <property type="term" value="F:unfolded protein binding"/>
    <property type="evidence" value="ECO:0007669"/>
    <property type="project" value="TreeGrafter"/>
</dbReference>